<dbReference type="GO" id="GO:0039693">
    <property type="term" value="P:viral DNA genome replication"/>
    <property type="evidence" value="ECO:0007669"/>
    <property type="project" value="UniProtKB-KW"/>
</dbReference>
<evidence type="ECO:0000256" key="21">
    <source>
        <dbReference type="ARBA" id="ARBA00023163"/>
    </source>
</evidence>
<evidence type="ECO:0000256" key="22">
    <source>
        <dbReference type="ARBA" id="ARBA00023219"/>
    </source>
</evidence>
<feature type="domain" description="PV NS1-Nuc" evidence="28">
    <location>
        <begin position="22"/>
        <end position="262"/>
    </location>
</feature>
<dbReference type="InterPro" id="IPR049901">
    <property type="entry name" value="PV_NS1-NUC"/>
</dbReference>
<evidence type="ECO:0000256" key="17">
    <source>
        <dbReference type="ARBA" id="ARBA00023015"/>
    </source>
</evidence>
<evidence type="ECO:0000313" key="29">
    <source>
        <dbReference type="EMBL" id="QRV11691.1"/>
    </source>
</evidence>
<evidence type="ECO:0000256" key="19">
    <source>
        <dbReference type="ARBA" id="ARBA00023124"/>
    </source>
</evidence>
<keyword evidence="13 25" id="KW-0378">Hydrolase</keyword>
<dbReference type="SUPFAM" id="SSF52540">
    <property type="entry name" value="P-loop containing nucleoside triphosphate hydrolases"/>
    <property type="match status" value="1"/>
</dbReference>
<dbReference type="InterPro" id="IPR027417">
    <property type="entry name" value="P-loop_NTPase"/>
</dbReference>
<evidence type="ECO:0000256" key="3">
    <source>
        <dbReference type="ARBA" id="ARBA00009826"/>
    </source>
</evidence>
<dbReference type="Gene3D" id="3.40.50.300">
    <property type="entry name" value="P-loop containing nucleotide triphosphate hydrolases"/>
    <property type="match status" value="1"/>
</dbReference>
<organism evidence="29">
    <name type="scientific">Bat parvovirus</name>
    <dbReference type="NCBI Taxonomy" id="1514704"/>
    <lineage>
        <taxon>Viruses</taxon>
        <taxon>Monodnaviria</taxon>
        <taxon>Shotokuvirae</taxon>
        <taxon>Cossaviricota</taxon>
        <taxon>Quintoviricetes</taxon>
        <taxon>Piccovirales</taxon>
        <taxon>Parvoviridae</taxon>
        <taxon>Parvovirinae</taxon>
    </lineage>
</organism>
<keyword evidence="7" id="KW-1188">Viral release from host cell</keyword>
<evidence type="ECO:0000256" key="23">
    <source>
        <dbReference type="ARBA" id="ARBA00032999"/>
    </source>
</evidence>
<keyword evidence="21" id="KW-0804">Transcription</keyword>
<reference evidence="29" key="1">
    <citation type="submission" date="2020-07" db="EMBL/GenBank/DDBJ databases">
        <authorList>
            <person name="Hardmeier I.S."/>
            <person name="Aeberhard N."/>
            <person name="Qi W."/>
            <person name="Kraettli H."/>
            <person name="Fraefel C."/>
            <person name="Kubacki J."/>
        </authorList>
    </citation>
    <scope>NUCLEOTIDE SEQUENCE</scope>
    <source>
        <strain evidence="29">BtPk-PV/Switzerland/2019</strain>
    </source>
</reference>
<evidence type="ECO:0000256" key="16">
    <source>
        <dbReference type="ARBA" id="ARBA00022842"/>
    </source>
</evidence>
<evidence type="ECO:0000256" key="24">
    <source>
        <dbReference type="ARBA" id="ARBA00047995"/>
    </source>
</evidence>
<dbReference type="GO" id="GO:0016787">
    <property type="term" value="F:hydrolase activity"/>
    <property type="evidence" value="ECO:0007669"/>
    <property type="project" value="UniProtKB-KW"/>
</dbReference>
<protein>
    <recommendedName>
        <fullName evidence="5">Initiator protein NS1</fullName>
        <ecNumber evidence="4">3.6.4.12</ecNumber>
    </recommendedName>
    <alternativeName>
        <fullName evidence="23">Non-structural protein NS1</fullName>
    </alternativeName>
</protein>
<comment type="catalytic activity">
    <reaction evidence="24">
        <text>ATP + H2O = ADP + phosphate + H(+)</text>
        <dbReference type="Rhea" id="RHEA:13065"/>
        <dbReference type="ChEBI" id="CHEBI:15377"/>
        <dbReference type="ChEBI" id="CHEBI:15378"/>
        <dbReference type="ChEBI" id="CHEBI:30616"/>
        <dbReference type="ChEBI" id="CHEBI:43474"/>
        <dbReference type="ChEBI" id="CHEBI:456216"/>
        <dbReference type="EC" id="3.6.4.12"/>
    </reaction>
</comment>
<dbReference type="GO" id="GO:0003677">
    <property type="term" value="F:DNA binding"/>
    <property type="evidence" value="ECO:0007669"/>
    <property type="project" value="UniProtKB-UniRule"/>
</dbReference>
<keyword evidence="22" id="KW-0231">Viral genome packaging</keyword>
<feature type="active site" description="For nuclease activity" evidence="25">
    <location>
        <position position="213"/>
    </location>
</feature>
<keyword evidence="6 25" id="KW-1048">Host nucleus</keyword>
<comment type="similarity">
    <text evidence="3">Belongs to the parvoviruses initiator protein NS1 family.</text>
</comment>
<comment type="cofactor">
    <cofactor evidence="1">
        <name>Mg(2+)</name>
        <dbReference type="ChEBI" id="CHEBI:18420"/>
    </cofactor>
</comment>
<evidence type="ECO:0000256" key="7">
    <source>
        <dbReference type="ARBA" id="ARBA00022612"/>
    </source>
</evidence>
<dbReference type="EC" id="3.6.4.12" evidence="4"/>
<evidence type="ECO:0000256" key="5">
    <source>
        <dbReference type="ARBA" id="ARBA00020731"/>
    </source>
</evidence>
<keyword evidence="12 25" id="KW-0255">Endonuclease</keyword>
<evidence type="ECO:0000256" key="6">
    <source>
        <dbReference type="ARBA" id="ARBA00022562"/>
    </source>
</evidence>
<keyword evidence="9 25" id="KW-0540">Nuclease</keyword>
<keyword evidence="17" id="KW-0805">Transcription regulation</keyword>
<dbReference type="GO" id="GO:0042025">
    <property type="term" value="C:host cell nucleus"/>
    <property type="evidence" value="ECO:0007669"/>
    <property type="project" value="UniProtKB-SubCell"/>
</dbReference>
<dbReference type="InterPro" id="IPR014015">
    <property type="entry name" value="Helicase_SF3_DNA-vir"/>
</dbReference>
<accession>A0A894JI82</accession>
<dbReference type="GO" id="GO:0003678">
    <property type="term" value="F:DNA helicase activity"/>
    <property type="evidence" value="ECO:0007669"/>
    <property type="project" value="UniProtKB-EC"/>
</dbReference>
<feature type="short sequence motif" description="RCR-3" evidence="25">
    <location>
        <begin position="213"/>
        <end position="217"/>
    </location>
</feature>
<evidence type="ECO:0000256" key="2">
    <source>
        <dbReference type="ARBA" id="ARBA00004147"/>
    </source>
</evidence>
<keyword evidence="15" id="KW-0067">ATP-binding</keyword>
<evidence type="ECO:0000256" key="9">
    <source>
        <dbReference type="ARBA" id="ARBA00022722"/>
    </source>
</evidence>
<evidence type="ECO:0000256" key="15">
    <source>
        <dbReference type="ARBA" id="ARBA00022840"/>
    </source>
</evidence>
<dbReference type="InterPro" id="IPR021076">
    <property type="entry name" value="Parvovirus_NS1_N"/>
</dbReference>
<evidence type="ECO:0000256" key="26">
    <source>
        <dbReference type="SAM" id="MobiDB-lite"/>
    </source>
</evidence>
<keyword evidence="16" id="KW-0460">Magnesium</keyword>
<evidence type="ECO:0000256" key="10">
    <source>
        <dbReference type="ARBA" id="ARBA00022723"/>
    </source>
</evidence>
<evidence type="ECO:0000256" key="4">
    <source>
        <dbReference type="ARBA" id="ARBA00012551"/>
    </source>
</evidence>
<dbReference type="GO" id="GO:0004519">
    <property type="term" value="F:endonuclease activity"/>
    <property type="evidence" value="ECO:0007669"/>
    <property type="project" value="UniProtKB-UniRule"/>
</dbReference>
<dbReference type="InterPro" id="IPR001257">
    <property type="entry name" value="Parvovirus_NS1_helicase"/>
</dbReference>
<proteinExistence type="inferred from homology"/>
<keyword evidence="10" id="KW-0479">Metal-binding</keyword>
<evidence type="ECO:0000259" key="28">
    <source>
        <dbReference type="PROSITE" id="PS52022"/>
    </source>
</evidence>
<evidence type="ECO:0000256" key="11">
    <source>
        <dbReference type="ARBA" id="ARBA00022741"/>
    </source>
</evidence>
<dbReference type="Pfam" id="PF01057">
    <property type="entry name" value="Parvo_NS1"/>
    <property type="match status" value="1"/>
</dbReference>
<evidence type="ECO:0000256" key="1">
    <source>
        <dbReference type="ARBA" id="ARBA00001946"/>
    </source>
</evidence>
<dbReference type="Pfam" id="PF12433">
    <property type="entry name" value="PV_NSP1"/>
    <property type="match status" value="1"/>
</dbReference>
<dbReference type="PROSITE" id="PS52022">
    <property type="entry name" value="PV_NS1_NUC"/>
    <property type="match status" value="1"/>
</dbReference>
<keyword evidence="11 25" id="KW-0547">Nucleotide-binding</keyword>
<evidence type="ECO:0000256" key="18">
    <source>
        <dbReference type="ARBA" id="ARBA00023109"/>
    </source>
</evidence>
<keyword evidence="18" id="KW-1194">Viral DNA replication</keyword>
<feature type="domain" description="SF3 helicase" evidence="27">
    <location>
        <begin position="383"/>
        <end position="539"/>
    </location>
</feature>
<comment type="subcellular location">
    <subcellularLocation>
        <location evidence="2 25">Host nucleus</location>
    </subcellularLocation>
</comment>
<name>A0A894JI82_9VIRU</name>
<evidence type="ECO:0000256" key="25">
    <source>
        <dbReference type="PROSITE-ProRule" id="PRU01366"/>
    </source>
</evidence>
<dbReference type="GO" id="GO:0005524">
    <property type="term" value="F:ATP binding"/>
    <property type="evidence" value="ECO:0007669"/>
    <property type="project" value="UniProtKB-KW"/>
</dbReference>
<evidence type="ECO:0000256" key="8">
    <source>
        <dbReference type="ARBA" id="ARBA00022705"/>
    </source>
</evidence>
<evidence type="ECO:0000256" key="13">
    <source>
        <dbReference type="ARBA" id="ARBA00022801"/>
    </source>
</evidence>
<dbReference type="Gene3D" id="3.40.1310.20">
    <property type="match status" value="1"/>
</dbReference>
<feature type="short sequence motif" description="RCR-2" evidence="25">
    <location>
        <begin position="130"/>
        <end position="132"/>
    </location>
</feature>
<feature type="region of interest" description="Disordered" evidence="26">
    <location>
        <begin position="259"/>
        <end position="291"/>
    </location>
</feature>
<evidence type="ECO:0000256" key="14">
    <source>
        <dbReference type="ARBA" id="ARBA00022806"/>
    </source>
</evidence>
<keyword evidence="19 25" id="KW-0190">Covalent protein-DNA linkage</keyword>
<keyword evidence="14" id="KW-0347">Helicase</keyword>
<keyword evidence="20 25" id="KW-0238">DNA-binding</keyword>
<keyword evidence="8 25" id="KW-0235">DNA replication</keyword>
<sequence>MTAVPELSEAASAAEAWLVGHEGAPALSYVFKIKDTTINGKEITWKSFTELPRDEDFRYLYQGHLVDLERQGGEGTSQAPNLPSETSRVAAVVAACAKSSLYACFKARNVDPKDLIWFCQVEIGPLTGLHVHLLVGGKGFGPANGKWILRLLQSEFGKWLASCCSVHLNPAERLALRDHVAPNNYVTLLQYKHKSTRKLYTKLVDFGTMIMWYFFNKDPYCKNPDKCYVICWDNMLLTTDLTYSERRAIHLRNVLRDHGDRSSKKRDGDDRDKPEPDQVDSVEPQKKKKRIVTQREVNTKEIVDKLTEKRIVTLEDWMLLEPDTYIQALTSPGGQNYCINILEISGLRVSKDCTAFKLIIEQGQDKMRLVNSRIWKVFEKNNMNPLKCMHAIACVLNKQSGKRNTVLFHGPATTGKSLLAQAIAKEVRNTGCYNPANVNFPFNDCLNKNLIWVEEAGNFGQQVNQFKAVMSGQDIRVDQKGKGSKPLNSTPVVMTSNEDITQVRVGCELRPEHTQPIRDRVVEFNLQVPLGGDFGLIDSGEFGRFFRTMEDLGYKPTMANYLSWWGALPVYGENWSEPAIKDPQSEQELDNELSSLLDAFVVDSQQGPSFSDELQTPALSPAALSSVGSVSLETPLRATLTEPTWFEKFFSQSQTSLLEPQKEVSRHA</sequence>
<dbReference type="GO" id="GO:0006260">
    <property type="term" value="P:DNA replication"/>
    <property type="evidence" value="ECO:0007669"/>
    <property type="project" value="UniProtKB-UniRule"/>
</dbReference>
<feature type="compositionally biased region" description="Basic and acidic residues" evidence="26">
    <location>
        <begin position="259"/>
        <end position="276"/>
    </location>
</feature>
<dbReference type="PROSITE" id="PS51206">
    <property type="entry name" value="SF3_HELICASE_1"/>
    <property type="match status" value="1"/>
</dbReference>
<dbReference type="GO" id="GO:0046872">
    <property type="term" value="F:metal ion binding"/>
    <property type="evidence" value="ECO:0007669"/>
    <property type="project" value="UniProtKB-KW"/>
</dbReference>
<dbReference type="EMBL" id="MT815972">
    <property type="protein sequence ID" value="QRV11691.1"/>
    <property type="molecule type" value="Genomic_DNA"/>
</dbReference>
<evidence type="ECO:0000256" key="20">
    <source>
        <dbReference type="ARBA" id="ARBA00023125"/>
    </source>
</evidence>
<evidence type="ECO:0000259" key="27">
    <source>
        <dbReference type="PROSITE" id="PS51206"/>
    </source>
</evidence>
<evidence type="ECO:0000256" key="12">
    <source>
        <dbReference type="ARBA" id="ARBA00022759"/>
    </source>
</evidence>